<dbReference type="GO" id="GO:0006002">
    <property type="term" value="P:fructose 6-phosphate metabolic process"/>
    <property type="evidence" value="ECO:0007669"/>
    <property type="project" value="TreeGrafter"/>
</dbReference>
<dbReference type="PANTHER" id="PTHR10937">
    <property type="entry name" value="GLUCOSAMINE--FRUCTOSE-6-PHOSPHATE AMINOTRANSFERASE, ISOMERIZING"/>
    <property type="match status" value="1"/>
</dbReference>
<comment type="caution">
    <text evidence="3">The sequence shown here is derived from an EMBL/GenBank/DDBJ whole genome shotgun (WGS) entry which is preliminary data.</text>
</comment>
<protein>
    <submittedName>
        <fullName evidence="3">Glucosamine/fructose-6-phosphate aminotransferase, isomerizing</fullName>
    </submittedName>
</protein>
<reference evidence="3" key="2">
    <citation type="journal article" date="2014" name="ISME J.">
        <title>Microbial stratification in low pH oxic and suboxic macroscopic growths along an acid mine drainage.</title>
        <authorList>
            <person name="Mendez-Garcia C."/>
            <person name="Mesa V."/>
            <person name="Sprenger R.R."/>
            <person name="Richter M."/>
            <person name="Diez M.S."/>
            <person name="Solano J."/>
            <person name="Bargiela R."/>
            <person name="Golyshina O.V."/>
            <person name="Manteca A."/>
            <person name="Ramos J.L."/>
            <person name="Gallego J.R."/>
            <person name="Llorente I."/>
            <person name="Martins Dos Santos V.A."/>
            <person name="Jensen O.N."/>
            <person name="Pelaez A.I."/>
            <person name="Sanchez J."/>
            <person name="Ferrer M."/>
        </authorList>
    </citation>
    <scope>NUCLEOTIDE SEQUENCE</scope>
</reference>
<dbReference type="InterPro" id="IPR046348">
    <property type="entry name" value="SIS_dom_sf"/>
</dbReference>
<dbReference type="PROSITE" id="PS51464">
    <property type="entry name" value="SIS"/>
    <property type="match status" value="2"/>
</dbReference>
<reference evidence="3" key="1">
    <citation type="submission" date="2013-08" db="EMBL/GenBank/DDBJ databases">
        <authorList>
            <person name="Mendez C."/>
            <person name="Richter M."/>
            <person name="Ferrer M."/>
            <person name="Sanchez J."/>
        </authorList>
    </citation>
    <scope>NUCLEOTIDE SEQUENCE</scope>
</reference>
<evidence type="ECO:0000313" key="3">
    <source>
        <dbReference type="EMBL" id="EQD47004.1"/>
    </source>
</evidence>
<name>T1B2B9_9ZZZZ</name>
<dbReference type="GO" id="GO:0006047">
    <property type="term" value="P:UDP-N-acetylglucosamine metabolic process"/>
    <property type="evidence" value="ECO:0007669"/>
    <property type="project" value="TreeGrafter"/>
</dbReference>
<gene>
    <name evidence="3" type="ORF">B1B_12533</name>
</gene>
<dbReference type="AlphaFoldDB" id="T1B2B9"/>
<organism evidence="3">
    <name type="scientific">mine drainage metagenome</name>
    <dbReference type="NCBI Taxonomy" id="410659"/>
    <lineage>
        <taxon>unclassified sequences</taxon>
        <taxon>metagenomes</taxon>
        <taxon>ecological metagenomes</taxon>
    </lineage>
</organism>
<dbReference type="PANTHER" id="PTHR10937:SF0">
    <property type="entry name" value="GLUTAMINE--FRUCTOSE-6-PHOSPHATE TRANSAMINASE (ISOMERIZING)"/>
    <property type="match status" value="1"/>
</dbReference>
<dbReference type="GO" id="GO:0006487">
    <property type="term" value="P:protein N-linked glycosylation"/>
    <property type="evidence" value="ECO:0007669"/>
    <property type="project" value="TreeGrafter"/>
</dbReference>
<dbReference type="InterPro" id="IPR035466">
    <property type="entry name" value="GlmS/AgaS_SIS"/>
</dbReference>
<dbReference type="InterPro" id="IPR035490">
    <property type="entry name" value="GlmS/FrlB_SIS"/>
</dbReference>
<feature type="domain" description="SIS" evidence="2">
    <location>
        <begin position="22"/>
        <end position="161"/>
    </location>
</feature>
<dbReference type="CDD" id="cd05008">
    <property type="entry name" value="SIS_GlmS_GlmD_1"/>
    <property type="match status" value="1"/>
</dbReference>
<feature type="domain" description="SIS" evidence="2">
    <location>
        <begin position="194"/>
        <end position="262"/>
    </location>
</feature>
<evidence type="ECO:0000256" key="1">
    <source>
        <dbReference type="ARBA" id="ARBA00022737"/>
    </source>
</evidence>
<dbReference type="GO" id="GO:0097367">
    <property type="term" value="F:carbohydrate derivative binding"/>
    <property type="evidence" value="ECO:0007669"/>
    <property type="project" value="InterPro"/>
</dbReference>
<dbReference type="GO" id="GO:0004360">
    <property type="term" value="F:glutamine-fructose-6-phosphate transaminase (isomerizing) activity"/>
    <property type="evidence" value="ECO:0007669"/>
    <property type="project" value="TreeGrafter"/>
</dbReference>
<keyword evidence="3" id="KW-0808">Transferase</keyword>
<dbReference type="SUPFAM" id="SSF53697">
    <property type="entry name" value="SIS domain"/>
    <property type="match status" value="1"/>
</dbReference>
<dbReference type="Pfam" id="PF01380">
    <property type="entry name" value="SIS"/>
    <property type="match status" value="2"/>
</dbReference>
<sequence length="262" mass="28539">MDTLLGRVTADGELVLDETRITDDELREVDKVFVVGCGSSFHSGLVVKHALEHWTRIPTEIDISSEFRYRDPILSSTSLVVGISQSGETMDTLQAVNLARRLKAKVLAISNVVDSSITRQSDGVLYTRAGPEIGVAATKTFSTQIVALQMLALYLAQLRGILYHEETSLVMDQLKALPGLMQDALDRDVAVKSVAEDIAEQRDLFYIGRNTGYPVALEGALKMKEIAYLRAEAYPAGELKHGPIALIEPGTVVLAVATKGRL</sequence>
<accession>T1B2B9</accession>
<proteinExistence type="predicted"/>
<dbReference type="GO" id="GO:0005829">
    <property type="term" value="C:cytosol"/>
    <property type="evidence" value="ECO:0007669"/>
    <property type="project" value="TreeGrafter"/>
</dbReference>
<dbReference type="FunFam" id="3.40.50.10490:FF:000001">
    <property type="entry name" value="Glutamine--fructose-6-phosphate aminotransferase [isomerizing]"/>
    <property type="match status" value="1"/>
</dbReference>
<dbReference type="Gene3D" id="3.40.50.10490">
    <property type="entry name" value="Glucose-6-phosphate isomerase like protein, domain 1"/>
    <property type="match status" value="2"/>
</dbReference>
<dbReference type="EMBL" id="AUZY01008212">
    <property type="protein sequence ID" value="EQD47004.1"/>
    <property type="molecule type" value="Genomic_DNA"/>
</dbReference>
<keyword evidence="1" id="KW-0677">Repeat</keyword>
<dbReference type="CDD" id="cd05009">
    <property type="entry name" value="SIS_GlmS_GlmD_2"/>
    <property type="match status" value="1"/>
</dbReference>
<evidence type="ECO:0000259" key="2">
    <source>
        <dbReference type="PROSITE" id="PS51464"/>
    </source>
</evidence>
<dbReference type="InterPro" id="IPR001347">
    <property type="entry name" value="SIS_dom"/>
</dbReference>
<keyword evidence="3" id="KW-0032">Aminotransferase</keyword>